<reference evidence="1 2" key="1">
    <citation type="submission" date="2016-11" db="EMBL/GenBank/DDBJ databases">
        <title>The macronuclear genome of Stentor coeruleus: a giant cell with tiny introns.</title>
        <authorList>
            <person name="Slabodnick M."/>
            <person name="Ruby J.G."/>
            <person name="Reiff S.B."/>
            <person name="Swart E.C."/>
            <person name="Gosai S."/>
            <person name="Prabakaran S."/>
            <person name="Witkowska E."/>
            <person name="Larue G.E."/>
            <person name="Fisher S."/>
            <person name="Freeman R.M."/>
            <person name="Gunawardena J."/>
            <person name="Chu W."/>
            <person name="Stover N.A."/>
            <person name="Gregory B.D."/>
            <person name="Nowacki M."/>
            <person name="Derisi J."/>
            <person name="Roy S.W."/>
            <person name="Marshall W.F."/>
            <person name="Sood P."/>
        </authorList>
    </citation>
    <scope>NUCLEOTIDE SEQUENCE [LARGE SCALE GENOMIC DNA]</scope>
    <source>
        <strain evidence="1">WM001</strain>
    </source>
</reference>
<evidence type="ECO:0000313" key="1">
    <source>
        <dbReference type="EMBL" id="OMJ80464.1"/>
    </source>
</evidence>
<evidence type="ECO:0000313" key="2">
    <source>
        <dbReference type="Proteomes" id="UP000187209"/>
    </source>
</evidence>
<comment type="caution">
    <text evidence="1">The sequence shown here is derived from an EMBL/GenBank/DDBJ whole genome shotgun (WGS) entry which is preliminary data.</text>
</comment>
<organism evidence="1 2">
    <name type="scientific">Stentor coeruleus</name>
    <dbReference type="NCBI Taxonomy" id="5963"/>
    <lineage>
        <taxon>Eukaryota</taxon>
        <taxon>Sar</taxon>
        <taxon>Alveolata</taxon>
        <taxon>Ciliophora</taxon>
        <taxon>Postciliodesmatophora</taxon>
        <taxon>Heterotrichea</taxon>
        <taxon>Heterotrichida</taxon>
        <taxon>Stentoridae</taxon>
        <taxon>Stentor</taxon>
    </lineage>
</organism>
<dbReference type="EMBL" id="MPUH01000422">
    <property type="protein sequence ID" value="OMJ80464.1"/>
    <property type="molecule type" value="Genomic_DNA"/>
</dbReference>
<dbReference type="AlphaFoldDB" id="A0A1R2BUM6"/>
<gene>
    <name evidence="1" type="ORF">SteCoe_19267</name>
</gene>
<protein>
    <submittedName>
        <fullName evidence="1">Uncharacterized protein</fullName>
    </submittedName>
</protein>
<name>A0A1R2BUM6_9CILI</name>
<keyword evidence="2" id="KW-1185">Reference proteome</keyword>
<proteinExistence type="predicted"/>
<dbReference type="Proteomes" id="UP000187209">
    <property type="component" value="Unassembled WGS sequence"/>
</dbReference>
<accession>A0A1R2BUM6</accession>
<sequence length="264" mass="31414">MDQETKCLLDESEPGQCFSVYPSQEFDKNLFSKIDYFKTIKEKLAPFFYRSKKPLKKEYVRANIIRLHKKNIRMIMSNKKSLRRMKREMALFTDKQAKAFERFKDFTKNNWEIMSAICPTESGPMTDGKARRKGSKNKAAKSFNDTYVRDYFADYRMRESFSYFIDYIFAEENSSLLVSSLNYFCCLNENHSEKCISHWLGLKEFYQVLMIDELNIIYDINSSDIICENEWIENIDTSQPQDNKDIVDVSVIEKYMENGYYYNS</sequence>